<dbReference type="RefSeq" id="WP_138575891.1">
    <property type="nucleotide sequence ID" value="NZ_CP040818.1"/>
</dbReference>
<dbReference type="OrthoDB" id="7205167at2"/>
<evidence type="ECO:0000313" key="2">
    <source>
        <dbReference type="Proteomes" id="UP000305888"/>
    </source>
</evidence>
<name>A0A5B8G0X5_9RHOB</name>
<dbReference type="AlphaFoldDB" id="A0A5B8G0X5"/>
<dbReference type="Proteomes" id="UP000305888">
    <property type="component" value="Chromosome"/>
</dbReference>
<dbReference type="EMBL" id="CP040818">
    <property type="protein sequence ID" value="QDL93470.1"/>
    <property type="molecule type" value="Genomic_DNA"/>
</dbReference>
<dbReference type="KEGG" id="ppru:FDP22_17790"/>
<gene>
    <name evidence="1" type="ORF">FDP22_17790</name>
</gene>
<sequence length="75" mass="8319">MNNAENLTKTHLALPLAYVRRVHSRDLPPQIEVPEGVTDLYAIHGEDGEPLALVGDRKMAFAVARQNDYTPVSVH</sequence>
<protein>
    <submittedName>
        <fullName evidence="1">DUF1150 family protein</fullName>
    </submittedName>
</protein>
<proteinExistence type="predicted"/>
<dbReference type="InterPro" id="IPR009531">
    <property type="entry name" value="DUF1150"/>
</dbReference>
<accession>A0A5B8G0X5</accession>
<evidence type="ECO:0000313" key="1">
    <source>
        <dbReference type="EMBL" id="QDL93470.1"/>
    </source>
</evidence>
<keyword evidence="2" id="KW-1185">Reference proteome</keyword>
<organism evidence="1 2">
    <name type="scientific">Paroceanicella profunda</name>
    <dbReference type="NCBI Taxonomy" id="2579971"/>
    <lineage>
        <taxon>Bacteria</taxon>
        <taxon>Pseudomonadati</taxon>
        <taxon>Pseudomonadota</taxon>
        <taxon>Alphaproteobacteria</taxon>
        <taxon>Rhodobacterales</taxon>
        <taxon>Paracoccaceae</taxon>
        <taxon>Paroceanicella</taxon>
    </lineage>
</organism>
<reference evidence="1 2" key="1">
    <citation type="submission" date="2019-06" db="EMBL/GenBank/DDBJ databases">
        <title>Genome sequence of Rhodobacteraceae bacterium D4M1.</title>
        <authorList>
            <person name="Cao J."/>
        </authorList>
    </citation>
    <scope>NUCLEOTIDE SEQUENCE [LARGE SCALE GENOMIC DNA]</scope>
    <source>
        <strain evidence="1 2">D4M1</strain>
    </source>
</reference>
<dbReference type="Pfam" id="PF06620">
    <property type="entry name" value="DUF1150"/>
    <property type="match status" value="1"/>
</dbReference>